<evidence type="ECO:0000313" key="4">
    <source>
        <dbReference type="Proteomes" id="UP000242188"/>
    </source>
</evidence>
<sequence length="258" mass="27776">MKLPSIVFLTVSLLDLPCTLSQTPPTSVKPNTTPTGNACPVLNTSRQGRNLLVHLLPNNQCQLVVSVTSRKVAYDKLVRLNSRTVRKDIRDVYFIEGSFRRAMTPQVPGFPPVNCPPFNVQMQSNTIVIETRPRDCYVTVAHQEVLTPVWNPSRGMPIFTNRQSYEVKNSGPFQISPSFPFIPRPGVPATGQTGIQPSVPVPGQTNLPAPPTTGVHTFMPLVFPGTGAQTSQTTGPVTSVGGSPPPVPVSLTTETGGV</sequence>
<keyword evidence="2" id="KW-0732">Signal</keyword>
<name>A0A210R491_MIZYE</name>
<evidence type="ECO:0000313" key="3">
    <source>
        <dbReference type="EMBL" id="OWF55786.1"/>
    </source>
</evidence>
<evidence type="ECO:0000256" key="1">
    <source>
        <dbReference type="SAM" id="MobiDB-lite"/>
    </source>
</evidence>
<accession>A0A210R491</accession>
<comment type="caution">
    <text evidence="3">The sequence shown here is derived from an EMBL/GenBank/DDBJ whole genome shotgun (WGS) entry which is preliminary data.</text>
</comment>
<dbReference type="EMBL" id="NEDP02000466">
    <property type="protein sequence ID" value="OWF55786.1"/>
    <property type="molecule type" value="Genomic_DNA"/>
</dbReference>
<dbReference type="OrthoDB" id="10629142at2759"/>
<proteinExistence type="predicted"/>
<feature type="signal peptide" evidence="2">
    <location>
        <begin position="1"/>
        <end position="21"/>
    </location>
</feature>
<keyword evidence="4" id="KW-1185">Reference proteome</keyword>
<feature type="chain" id="PRO_5012058137" evidence="2">
    <location>
        <begin position="22"/>
        <end position="258"/>
    </location>
</feature>
<dbReference type="Proteomes" id="UP000242188">
    <property type="component" value="Unassembled WGS sequence"/>
</dbReference>
<protein>
    <submittedName>
        <fullName evidence="3">Uncharacterized protein</fullName>
    </submittedName>
</protein>
<gene>
    <name evidence="3" type="ORF">KP79_PYT21894</name>
</gene>
<feature type="region of interest" description="Disordered" evidence="1">
    <location>
        <begin position="226"/>
        <end position="258"/>
    </location>
</feature>
<evidence type="ECO:0000256" key="2">
    <source>
        <dbReference type="SAM" id="SignalP"/>
    </source>
</evidence>
<reference evidence="3 4" key="1">
    <citation type="journal article" date="2017" name="Nat. Ecol. Evol.">
        <title>Scallop genome provides insights into evolution of bilaterian karyotype and development.</title>
        <authorList>
            <person name="Wang S."/>
            <person name="Zhang J."/>
            <person name="Jiao W."/>
            <person name="Li J."/>
            <person name="Xun X."/>
            <person name="Sun Y."/>
            <person name="Guo X."/>
            <person name="Huan P."/>
            <person name="Dong B."/>
            <person name="Zhang L."/>
            <person name="Hu X."/>
            <person name="Sun X."/>
            <person name="Wang J."/>
            <person name="Zhao C."/>
            <person name="Wang Y."/>
            <person name="Wang D."/>
            <person name="Huang X."/>
            <person name="Wang R."/>
            <person name="Lv J."/>
            <person name="Li Y."/>
            <person name="Zhang Z."/>
            <person name="Liu B."/>
            <person name="Lu W."/>
            <person name="Hui Y."/>
            <person name="Liang J."/>
            <person name="Zhou Z."/>
            <person name="Hou R."/>
            <person name="Li X."/>
            <person name="Liu Y."/>
            <person name="Li H."/>
            <person name="Ning X."/>
            <person name="Lin Y."/>
            <person name="Zhao L."/>
            <person name="Xing Q."/>
            <person name="Dou J."/>
            <person name="Li Y."/>
            <person name="Mao J."/>
            <person name="Guo H."/>
            <person name="Dou H."/>
            <person name="Li T."/>
            <person name="Mu C."/>
            <person name="Jiang W."/>
            <person name="Fu Q."/>
            <person name="Fu X."/>
            <person name="Miao Y."/>
            <person name="Liu J."/>
            <person name="Yu Q."/>
            <person name="Li R."/>
            <person name="Liao H."/>
            <person name="Li X."/>
            <person name="Kong Y."/>
            <person name="Jiang Z."/>
            <person name="Chourrout D."/>
            <person name="Li R."/>
            <person name="Bao Z."/>
        </authorList>
    </citation>
    <scope>NUCLEOTIDE SEQUENCE [LARGE SCALE GENOMIC DNA]</scope>
    <source>
        <strain evidence="3 4">PY_sf001</strain>
    </source>
</reference>
<feature type="compositionally biased region" description="Low complexity" evidence="1">
    <location>
        <begin position="229"/>
        <end position="242"/>
    </location>
</feature>
<organism evidence="3 4">
    <name type="scientific">Mizuhopecten yessoensis</name>
    <name type="common">Japanese scallop</name>
    <name type="synonym">Patinopecten yessoensis</name>
    <dbReference type="NCBI Taxonomy" id="6573"/>
    <lineage>
        <taxon>Eukaryota</taxon>
        <taxon>Metazoa</taxon>
        <taxon>Spiralia</taxon>
        <taxon>Lophotrochozoa</taxon>
        <taxon>Mollusca</taxon>
        <taxon>Bivalvia</taxon>
        <taxon>Autobranchia</taxon>
        <taxon>Pteriomorphia</taxon>
        <taxon>Pectinida</taxon>
        <taxon>Pectinoidea</taxon>
        <taxon>Pectinidae</taxon>
        <taxon>Mizuhopecten</taxon>
    </lineage>
</organism>
<dbReference type="AlphaFoldDB" id="A0A210R491"/>